<accession>A0ABU1UK79</accession>
<keyword evidence="1" id="KW-0449">Lipoprotein</keyword>
<evidence type="ECO:0000313" key="2">
    <source>
        <dbReference type="Proteomes" id="UP001257739"/>
    </source>
</evidence>
<organism evidence="1 2">
    <name type="scientific">Aeromicrobium panaciterrae</name>
    <dbReference type="NCBI Taxonomy" id="363861"/>
    <lineage>
        <taxon>Bacteria</taxon>
        <taxon>Bacillati</taxon>
        <taxon>Actinomycetota</taxon>
        <taxon>Actinomycetes</taxon>
        <taxon>Propionibacteriales</taxon>
        <taxon>Nocardioidaceae</taxon>
        <taxon>Aeromicrobium</taxon>
    </lineage>
</organism>
<dbReference type="EMBL" id="JAVDWH010000001">
    <property type="protein sequence ID" value="MDR7085581.1"/>
    <property type="molecule type" value="Genomic_DNA"/>
</dbReference>
<keyword evidence="1" id="KW-0378">Hydrolase</keyword>
<comment type="caution">
    <text evidence="1">The sequence shown here is derived from an EMBL/GenBank/DDBJ whole genome shotgun (WGS) entry which is preliminary data.</text>
</comment>
<gene>
    <name evidence="1" type="ORF">J2X11_000420</name>
</gene>
<evidence type="ECO:0000313" key="1">
    <source>
        <dbReference type="EMBL" id="MDR7085581.1"/>
    </source>
</evidence>
<dbReference type="RefSeq" id="WP_309966162.1">
    <property type="nucleotide sequence ID" value="NZ_JAVDWH010000001.1"/>
</dbReference>
<name>A0ABU1UK79_9ACTN</name>
<reference evidence="1 2" key="1">
    <citation type="submission" date="2023-07" db="EMBL/GenBank/DDBJ databases">
        <title>Sorghum-associated microbial communities from plants grown in Nebraska, USA.</title>
        <authorList>
            <person name="Schachtman D."/>
        </authorList>
    </citation>
    <scope>NUCLEOTIDE SEQUENCE [LARGE SCALE GENOMIC DNA]</scope>
    <source>
        <strain evidence="1 2">BE248</strain>
    </source>
</reference>
<dbReference type="PROSITE" id="PS51257">
    <property type="entry name" value="PROKAR_LIPOPROTEIN"/>
    <property type="match status" value="1"/>
</dbReference>
<dbReference type="Gene3D" id="2.50.20.20">
    <property type="match status" value="1"/>
</dbReference>
<proteinExistence type="predicted"/>
<dbReference type="Proteomes" id="UP001257739">
    <property type="component" value="Unassembled WGS sequence"/>
</dbReference>
<dbReference type="GO" id="GO:0016787">
    <property type="term" value="F:hydrolase activity"/>
    <property type="evidence" value="ECO:0007669"/>
    <property type="project" value="UniProtKB-KW"/>
</dbReference>
<keyword evidence="2" id="KW-1185">Reference proteome</keyword>
<sequence length="229" mass="23776">MAIRLRLTTLVVASTFALVGCGGGSDAKDDVSDLSATALLAKAKKVVAAEESVTIEGDGVDDGTEIAIDMSYSGDTASGTIAVDGAEFQLLGADGKAYFKATDDFYRASAGEAAEQIIALIDGRWVLADPANPDFADLASFVSKKDFFGELLKPDGKVTKGKGKTIDGVECVALKDDSNGTFYFAKDDGRPISLISTGDDGGTMTFSYDDVEEALAPTAEEIVDLAELG</sequence>
<protein>
    <submittedName>
        <fullName evidence="1">Uncharacterized lipoprotein YehR (DUF1307 family)</fullName>
    </submittedName>
</protein>